<name>A0A0F8ZCJ4_9ZZZZ</name>
<gene>
    <name evidence="1" type="ORF">LCGC14_2712730</name>
</gene>
<protein>
    <submittedName>
        <fullName evidence="1">Uncharacterized protein</fullName>
    </submittedName>
</protein>
<comment type="caution">
    <text evidence="1">The sequence shown here is derived from an EMBL/GenBank/DDBJ whole genome shotgun (WGS) entry which is preliminary data.</text>
</comment>
<feature type="non-terminal residue" evidence="1">
    <location>
        <position position="45"/>
    </location>
</feature>
<proteinExistence type="predicted"/>
<dbReference type="AlphaFoldDB" id="A0A0F8ZCJ4"/>
<dbReference type="EMBL" id="LAZR01048641">
    <property type="protein sequence ID" value="KKK91458.1"/>
    <property type="molecule type" value="Genomic_DNA"/>
</dbReference>
<accession>A0A0F8ZCJ4</accession>
<evidence type="ECO:0000313" key="1">
    <source>
        <dbReference type="EMBL" id="KKK91458.1"/>
    </source>
</evidence>
<sequence length="45" mass="5565">MHMIWYMAEWTTWTRCNRELSADALKQCVRDWDDVTCTRCRRTKP</sequence>
<organism evidence="1">
    <name type="scientific">marine sediment metagenome</name>
    <dbReference type="NCBI Taxonomy" id="412755"/>
    <lineage>
        <taxon>unclassified sequences</taxon>
        <taxon>metagenomes</taxon>
        <taxon>ecological metagenomes</taxon>
    </lineage>
</organism>
<reference evidence="1" key="1">
    <citation type="journal article" date="2015" name="Nature">
        <title>Complex archaea that bridge the gap between prokaryotes and eukaryotes.</title>
        <authorList>
            <person name="Spang A."/>
            <person name="Saw J.H."/>
            <person name="Jorgensen S.L."/>
            <person name="Zaremba-Niedzwiedzka K."/>
            <person name="Martijn J."/>
            <person name="Lind A.E."/>
            <person name="van Eijk R."/>
            <person name="Schleper C."/>
            <person name="Guy L."/>
            <person name="Ettema T.J."/>
        </authorList>
    </citation>
    <scope>NUCLEOTIDE SEQUENCE</scope>
</reference>